<proteinExistence type="predicted"/>
<sequence>MKVGLLLRDSSTSADGRPLCLPPPRLDLSFGTLIALRGGVAAPPFTSLSTDLAALAAIAS</sequence>
<dbReference type="AlphaFoldDB" id="A0A8S9FHX8"/>
<reference evidence="1" key="1">
    <citation type="submission" date="2019-12" db="EMBL/GenBank/DDBJ databases">
        <title>Genome sequencing and annotation of Brassica cretica.</title>
        <authorList>
            <person name="Studholme D.J."/>
            <person name="Sarris P.F."/>
        </authorList>
    </citation>
    <scope>NUCLEOTIDE SEQUENCE</scope>
    <source>
        <strain evidence="1">PFS-102/07</strain>
        <tissue evidence="1">Leaf</tissue>
    </source>
</reference>
<comment type="caution">
    <text evidence="1">The sequence shown here is derived from an EMBL/GenBank/DDBJ whole genome shotgun (WGS) entry which is preliminary data.</text>
</comment>
<dbReference type="EMBL" id="QGKY02002305">
    <property type="protein sequence ID" value="KAF2530402.1"/>
    <property type="molecule type" value="Genomic_DNA"/>
</dbReference>
<evidence type="ECO:0000313" key="1">
    <source>
        <dbReference type="EMBL" id="KAF2530402.1"/>
    </source>
</evidence>
<name>A0A8S9FHX8_BRACR</name>
<organism evidence="1">
    <name type="scientific">Brassica cretica</name>
    <name type="common">Mustard</name>
    <dbReference type="NCBI Taxonomy" id="69181"/>
    <lineage>
        <taxon>Eukaryota</taxon>
        <taxon>Viridiplantae</taxon>
        <taxon>Streptophyta</taxon>
        <taxon>Embryophyta</taxon>
        <taxon>Tracheophyta</taxon>
        <taxon>Spermatophyta</taxon>
        <taxon>Magnoliopsida</taxon>
        <taxon>eudicotyledons</taxon>
        <taxon>Gunneridae</taxon>
        <taxon>Pentapetalae</taxon>
        <taxon>rosids</taxon>
        <taxon>malvids</taxon>
        <taxon>Brassicales</taxon>
        <taxon>Brassicaceae</taxon>
        <taxon>Brassiceae</taxon>
        <taxon>Brassica</taxon>
    </lineage>
</organism>
<gene>
    <name evidence="1" type="ORF">F2Q70_00032646</name>
</gene>
<protein>
    <submittedName>
        <fullName evidence="1">Uncharacterized protein</fullName>
    </submittedName>
</protein>
<accession>A0A8S9FHX8</accession>